<dbReference type="Pfam" id="PF00116">
    <property type="entry name" value="COX2"/>
    <property type="match status" value="1"/>
</dbReference>
<keyword evidence="7" id="KW-0479">Metal-binding</keyword>
<proteinExistence type="inferred from homology"/>
<dbReference type="PRINTS" id="PR01166">
    <property type="entry name" value="CYCOXIDASEII"/>
</dbReference>
<keyword evidence="11" id="KW-0186">Copper</keyword>
<comment type="function">
    <text evidence="13">Subunits I and II form the functional core of the enzyme complex. Electrons originating in cytochrome c are transferred via heme a and Cu(A) to the binuclear center formed by heme a3 and Cu(B).</text>
</comment>
<evidence type="ECO:0000313" key="19">
    <source>
        <dbReference type="EMBL" id="GGG58989.1"/>
    </source>
</evidence>
<dbReference type="EMBL" id="BMEQ01000011">
    <property type="protein sequence ID" value="GGG58989.1"/>
    <property type="molecule type" value="Genomic_DNA"/>
</dbReference>
<keyword evidence="6 17" id="KW-0812">Transmembrane</keyword>
<dbReference type="InterPro" id="IPR001505">
    <property type="entry name" value="Copper_CuA"/>
</dbReference>
<keyword evidence="8" id="KW-1278">Translocase</keyword>
<evidence type="ECO:0000313" key="20">
    <source>
        <dbReference type="Proteomes" id="UP000638848"/>
    </source>
</evidence>
<dbReference type="EC" id="7.1.1.9" evidence="3"/>
<keyword evidence="4" id="KW-0813">Transport</keyword>
<dbReference type="NCBIfam" id="TIGR02866">
    <property type="entry name" value="CoxB"/>
    <property type="match status" value="1"/>
</dbReference>
<feature type="transmembrane region" description="Helical" evidence="17">
    <location>
        <begin position="103"/>
        <end position="120"/>
    </location>
</feature>
<accession>A0A917LW55</accession>
<evidence type="ECO:0000256" key="16">
    <source>
        <dbReference type="SAM" id="MobiDB-lite"/>
    </source>
</evidence>
<feature type="region of interest" description="Disordered" evidence="16">
    <location>
        <begin position="264"/>
        <end position="293"/>
    </location>
</feature>
<evidence type="ECO:0000256" key="2">
    <source>
        <dbReference type="ARBA" id="ARBA00007866"/>
    </source>
</evidence>
<evidence type="ECO:0000256" key="17">
    <source>
        <dbReference type="SAM" id="Phobius"/>
    </source>
</evidence>
<evidence type="ECO:0000256" key="7">
    <source>
        <dbReference type="ARBA" id="ARBA00022723"/>
    </source>
</evidence>
<evidence type="ECO:0000256" key="3">
    <source>
        <dbReference type="ARBA" id="ARBA00012949"/>
    </source>
</evidence>
<dbReference type="SUPFAM" id="SSF49503">
    <property type="entry name" value="Cupredoxins"/>
    <property type="match status" value="1"/>
</dbReference>
<protein>
    <recommendedName>
        <fullName evidence="3">cytochrome-c oxidase</fullName>
        <ecNumber evidence="3">7.1.1.9</ecNumber>
    </recommendedName>
    <alternativeName>
        <fullName evidence="14">Cytochrome aa3 subunit 2</fullName>
    </alternativeName>
</protein>
<evidence type="ECO:0000256" key="5">
    <source>
        <dbReference type="ARBA" id="ARBA00022660"/>
    </source>
</evidence>
<keyword evidence="5" id="KW-0679">Respiratory chain</keyword>
<dbReference type="PROSITE" id="PS50857">
    <property type="entry name" value="COX2_CUA"/>
    <property type="match status" value="1"/>
</dbReference>
<dbReference type="AlphaFoldDB" id="A0A917LW55"/>
<name>A0A917LW55_9MICC</name>
<sequence>MSSHTRTDSRRSRVAKVSAVAVLAATALTGCSEEAKLGWMPTEPGTTDNADMILDLWVGSWIAALGVGLVTWGLMLWCMIAYRRRKYETGYPRQIAYHAPLEVFYTVVPIAMIVSLFFFTERTQSEITDRHDDPDVTVQVYGKQWSWDFNYLDEDVWENGSQAHLDGQEGAPERVPTLYLPVDSEVELVLNSRDVQHSFWVPAFLEKMDLYPGRTNYLSFTTGREGEFYGKCAELCGEYHSEMLFNVAVVSQAEYDAQMQALRDAGQTGQLGEEYNRDSSPGGVRQQEDPENN</sequence>
<dbReference type="InterPro" id="IPR008972">
    <property type="entry name" value="Cupredoxin"/>
</dbReference>
<dbReference type="GO" id="GO:0016020">
    <property type="term" value="C:membrane"/>
    <property type="evidence" value="ECO:0007669"/>
    <property type="project" value="UniProtKB-SubCell"/>
</dbReference>
<dbReference type="InterPro" id="IPR045187">
    <property type="entry name" value="CcO_II"/>
</dbReference>
<keyword evidence="10 17" id="KW-1133">Transmembrane helix</keyword>
<organism evidence="19 20">
    <name type="scientific">Kocuria dechangensis</name>
    <dbReference type="NCBI Taxonomy" id="1176249"/>
    <lineage>
        <taxon>Bacteria</taxon>
        <taxon>Bacillati</taxon>
        <taxon>Actinomycetota</taxon>
        <taxon>Actinomycetes</taxon>
        <taxon>Micrococcales</taxon>
        <taxon>Micrococcaceae</taxon>
        <taxon>Kocuria</taxon>
    </lineage>
</organism>
<dbReference type="RefSeq" id="WP_229741784.1">
    <property type="nucleotide sequence ID" value="NZ_BMEQ01000011.1"/>
</dbReference>
<dbReference type="PANTHER" id="PTHR22888:SF9">
    <property type="entry name" value="CYTOCHROME C OXIDASE SUBUNIT 2"/>
    <property type="match status" value="1"/>
</dbReference>
<evidence type="ECO:0000259" key="18">
    <source>
        <dbReference type="PROSITE" id="PS50857"/>
    </source>
</evidence>
<evidence type="ECO:0000256" key="4">
    <source>
        <dbReference type="ARBA" id="ARBA00022448"/>
    </source>
</evidence>
<evidence type="ECO:0000256" key="11">
    <source>
        <dbReference type="ARBA" id="ARBA00023008"/>
    </source>
</evidence>
<feature type="transmembrane region" description="Helical" evidence="17">
    <location>
        <begin position="56"/>
        <end position="82"/>
    </location>
</feature>
<dbReference type="Proteomes" id="UP000638848">
    <property type="component" value="Unassembled WGS sequence"/>
</dbReference>
<dbReference type="GO" id="GO:0042773">
    <property type="term" value="P:ATP synthesis coupled electron transport"/>
    <property type="evidence" value="ECO:0007669"/>
    <property type="project" value="TreeGrafter"/>
</dbReference>
<dbReference type="GO" id="GO:0005507">
    <property type="term" value="F:copper ion binding"/>
    <property type="evidence" value="ECO:0007669"/>
    <property type="project" value="InterPro"/>
</dbReference>
<evidence type="ECO:0000256" key="12">
    <source>
        <dbReference type="ARBA" id="ARBA00023136"/>
    </source>
</evidence>
<evidence type="ECO:0000256" key="9">
    <source>
        <dbReference type="ARBA" id="ARBA00022982"/>
    </source>
</evidence>
<reference evidence="19" key="1">
    <citation type="journal article" date="2014" name="Int. J. Syst. Evol. Microbiol.">
        <title>Complete genome sequence of Corynebacterium casei LMG S-19264T (=DSM 44701T), isolated from a smear-ripened cheese.</title>
        <authorList>
            <consortium name="US DOE Joint Genome Institute (JGI-PGF)"/>
            <person name="Walter F."/>
            <person name="Albersmeier A."/>
            <person name="Kalinowski J."/>
            <person name="Ruckert C."/>
        </authorList>
    </citation>
    <scope>NUCLEOTIDE SEQUENCE</scope>
    <source>
        <strain evidence="19">CGMCC 1.12187</strain>
    </source>
</reference>
<keyword evidence="20" id="KW-1185">Reference proteome</keyword>
<reference evidence="19" key="2">
    <citation type="submission" date="2020-09" db="EMBL/GenBank/DDBJ databases">
        <authorList>
            <person name="Sun Q."/>
            <person name="Zhou Y."/>
        </authorList>
    </citation>
    <scope>NUCLEOTIDE SEQUENCE</scope>
    <source>
        <strain evidence="19">CGMCC 1.12187</strain>
    </source>
</reference>
<dbReference type="PANTHER" id="PTHR22888">
    <property type="entry name" value="CYTOCHROME C OXIDASE, SUBUNIT II"/>
    <property type="match status" value="1"/>
</dbReference>
<gene>
    <name evidence="19" type="ORF">GCM10011374_22290</name>
</gene>
<dbReference type="Gene3D" id="1.10.287.90">
    <property type="match status" value="1"/>
</dbReference>
<evidence type="ECO:0000256" key="1">
    <source>
        <dbReference type="ARBA" id="ARBA00004141"/>
    </source>
</evidence>
<evidence type="ECO:0000256" key="13">
    <source>
        <dbReference type="ARBA" id="ARBA00024688"/>
    </source>
</evidence>
<comment type="catalytic activity">
    <reaction evidence="15">
        <text>4 Fe(II)-[cytochrome c] + O2 + 8 H(+)(in) = 4 Fe(III)-[cytochrome c] + 2 H2O + 4 H(+)(out)</text>
        <dbReference type="Rhea" id="RHEA:11436"/>
        <dbReference type="Rhea" id="RHEA-COMP:10350"/>
        <dbReference type="Rhea" id="RHEA-COMP:14399"/>
        <dbReference type="ChEBI" id="CHEBI:15377"/>
        <dbReference type="ChEBI" id="CHEBI:15378"/>
        <dbReference type="ChEBI" id="CHEBI:15379"/>
        <dbReference type="ChEBI" id="CHEBI:29033"/>
        <dbReference type="ChEBI" id="CHEBI:29034"/>
        <dbReference type="EC" id="7.1.1.9"/>
    </reaction>
</comment>
<dbReference type="CDD" id="cd13919">
    <property type="entry name" value="CuRO_HCO_II_like_5"/>
    <property type="match status" value="1"/>
</dbReference>
<evidence type="ECO:0000256" key="10">
    <source>
        <dbReference type="ARBA" id="ARBA00022989"/>
    </source>
</evidence>
<dbReference type="GO" id="GO:0016491">
    <property type="term" value="F:oxidoreductase activity"/>
    <property type="evidence" value="ECO:0007669"/>
    <property type="project" value="InterPro"/>
</dbReference>
<dbReference type="SUPFAM" id="SSF81464">
    <property type="entry name" value="Cytochrome c oxidase subunit II-like, transmembrane region"/>
    <property type="match status" value="1"/>
</dbReference>
<feature type="domain" description="Cytochrome oxidase subunit II copper A binding" evidence="18">
    <location>
        <begin position="133"/>
        <end position="261"/>
    </location>
</feature>
<dbReference type="InterPro" id="IPR014222">
    <property type="entry name" value="Cyt_c_oxidase_su2"/>
</dbReference>
<dbReference type="InterPro" id="IPR002429">
    <property type="entry name" value="CcO_II-like_C"/>
</dbReference>
<comment type="similarity">
    <text evidence="2">Belongs to the cytochrome c oxidase subunit 2 family.</text>
</comment>
<dbReference type="PROSITE" id="PS51257">
    <property type="entry name" value="PROKAR_LIPOPROTEIN"/>
    <property type="match status" value="1"/>
</dbReference>
<dbReference type="InterPro" id="IPR036257">
    <property type="entry name" value="Cyt_c_oxidase_su2_TM_sf"/>
</dbReference>
<dbReference type="Gene3D" id="2.60.40.420">
    <property type="entry name" value="Cupredoxins - blue copper proteins"/>
    <property type="match status" value="1"/>
</dbReference>
<dbReference type="GO" id="GO:0004129">
    <property type="term" value="F:cytochrome-c oxidase activity"/>
    <property type="evidence" value="ECO:0007669"/>
    <property type="project" value="UniProtKB-EC"/>
</dbReference>
<dbReference type="PROSITE" id="PS00078">
    <property type="entry name" value="COX2"/>
    <property type="match status" value="1"/>
</dbReference>
<comment type="subcellular location">
    <subcellularLocation>
        <location evidence="1">Membrane</location>
        <topology evidence="1">Multi-pass membrane protein</topology>
    </subcellularLocation>
</comment>
<evidence type="ECO:0000256" key="8">
    <source>
        <dbReference type="ARBA" id="ARBA00022967"/>
    </source>
</evidence>
<evidence type="ECO:0000256" key="6">
    <source>
        <dbReference type="ARBA" id="ARBA00022692"/>
    </source>
</evidence>
<keyword evidence="12 17" id="KW-0472">Membrane</keyword>
<comment type="caution">
    <text evidence="19">The sequence shown here is derived from an EMBL/GenBank/DDBJ whole genome shotgun (WGS) entry which is preliminary data.</text>
</comment>
<evidence type="ECO:0000256" key="14">
    <source>
        <dbReference type="ARBA" id="ARBA00031399"/>
    </source>
</evidence>
<keyword evidence="9" id="KW-0249">Electron transport</keyword>
<evidence type="ECO:0000256" key="15">
    <source>
        <dbReference type="ARBA" id="ARBA00047816"/>
    </source>
</evidence>